<dbReference type="EMBL" id="VKKZ01000010">
    <property type="protein sequence ID" value="KAA6437111.1"/>
    <property type="molecule type" value="Genomic_DNA"/>
</dbReference>
<gene>
    <name evidence="3" type="ORF">FOE74_01020</name>
</gene>
<reference evidence="3 4" key="1">
    <citation type="submission" date="2019-07" db="EMBL/GenBank/DDBJ databases">
        <authorList>
            <person name="Qu J.-H."/>
        </authorList>
    </citation>
    <scope>NUCLEOTIDE SEQUENCE [LARGE SCALE GENOMIC DNA]</scope>
    <source>
        <strain evidence="3 4">MDT1-10-3</strain>
    </source>
</reference>
<evidence type="ECO:0000256" key="1">
    <source>
        <dbReference type="SAM" id="Phobius"/>
    </source>
</evidence>
<evidence type="ECO:0000313" key="3">
    <source>
        <dbReference type="EMBL" id="KAA6437111.1"/>
    </source>
</evidence>
<dbReference type="PANTHER" id="PTHR28008:SF1">
    <property type="entry name" value="DOMAIN PROTEIN, PUTATIVE (AFU_ORTHOLOGUE AFUA_3G10980)-RELATED"/>
    <property type="match status" value="1"/>
</dbReference>
<dbReference type="OrthoDB" id="982143at2"/>
<organism evidence="3 4">
    <name type="scientific">Rufibacter glacialis</name>
    <dbReference type="NCBI Taxonomy" id="1259555"/>
    <lineage>
        <taxon>Bacteria</taxon>
        <taxon>Pseudomonadati</taxon>
        <taxon>Bacteroidota</taxon>
        <taxon>Cytophagia</taxon>
        <taxon>Cytophagales</taxon>
        <taxon>Hymenobacteraceae</taxon>
        <taxon>Rufibacter</taxon>
    </lineage>
</organism>
<protein>
    <recommendedName>
        <fullName evidence="2">VanZ-like domain-containing protein</fullName>
    </recommendedName>
</protein>
<feature type="transmembrane region" description="Helical" evidence="1">
    <location>
        <begin position="43"/>
        <end position="62"/>
    </location>
</feature>
<keyword evidence="1" id="KW-0812">Transmembrane</keyword>
<dbReference type="Proteomes" id="UP000323866">
    <property type="component" value="Unassembled WGS sequence"/>
</dbReference>
<feature type="domain" description="VanZ-like" evidence="2">
    <location>
        <begin position="41"/>
        <end position="124"/>
    </location>
</feature>
<evidence type="ECO:0000259" key="2">
    <source>
        <dbReference type="Pfam" id="PF04892"/>
    </source>
</evidence>
<keyword evidence="1" id="KW-0472">Membrane</keyword>
<evidence type="ECO:0000313" key="4">
    <source>
        <dbReference type="Proteomes" id="UP000323866"/>
    </source>
</evidence>
<name>A0A5M8QPE3_9BACT</name>
<feature type="transmembrane region" description="Helical" evidence="1">
    <location>
        <begin position="7"/>
        <end position="31"/>
    </location>
</feature>
<feature type="transmembrane region" description="Helical" evidence="1">
    <location>
        <begin position="107"/>
        <end position="124"/>
    </location>
</feature>
<dbReference type="PANTHER" id="PTHR28008">
    <property type="entry name" value="DOMAIN PROTEIN, PUTATIVE (AFU_ORTHOLOGUE AFUA_3G10980)-RELATED"/>
    <property type="match status" value="1"/>
</dbReference>
<keyword evidence="1" id="KW-1133">Transmembrane helix</keyword>
<comment type="caution">
    <text evidence="3">The sequence shown here is derived from an EMBL/GenBank/DDBJ whole genome shotgun (WGS) entry which is preliminary data.</text>
</comment>
<dbReference type="AlphaFoldDB" id="A0A5M8QPE3"/>
<dbReference type="Pfam" id="PF04892">
    <property type="entry name" value="VanZ"/>
    <property type="match status" value="1"/>
</dbReference>
<proteinExistence type="predicted"/>
<sequence length="136" mass="14801">MLLVRISYYALALGWAVVILIGTLLPAPVLPPAPKWDILTFDSLVHAILFGVQLLLLLYAFHRDPAVPQVTKRHITGSFLFVVFFGILVEVLQGSMSMGREADPVDALSNTIGGVIGLGLWFLLPRRSAAGFKKSS</sequence>
<dbReference type="InterPro" id="IPR006976">
    <property type="entry name" value="VanZ-like"/>
</dbReference>
<reference evidence="3 4" key="2">
    <citation type="submission" date="2019-09" db="EMBL/GenBank/DDBJ databases">
        <title>A bacterium isolated from glacier soil.</title>
        <authorList>
            <person name="Liu Q."/>
        </authorList>
    </citation>
    <scope>NUCLEOTIDE SEQUENCE [LARGE SCALE GENOMIC DNA]</scope>
    <source>
        <strain evidence="3 4">MDT1-10-3</strain>
    </source>
</reference>
<feature type="transmembrane region" description="Helical" evidence="1">
    <location>
        <begin position="74"/>
        <end position="95"/>
    </location>
</feature>
<accession>A0A5M8QPE3</accession>